<evidence type="ECO:0000259" key="1">
    <source>
        <dbReference type="Pfam" id="PF13460"/>
    </source>
</evidence>
<dbReference type="Proteomes" id="UP000703269">
    <property type="component" value="Unassembled WGS sequence"/>
</dbReference>
<comment type="caution">
    <text evidence="2">The sequence shown here is derived from an EMBL/GenBank/DDBJ whole genome shotgun (WGS) entry which is preliminary data.</text>
</comment>
<organism evidence="2 3">
    <name type="scientific">Phanerochaete sordida</name>
    <dbReference type="NCBI Taxonomy" id="48140"/>
    <lineage>
        <taxon>Eukaryota</taxon>
        <taxon>Fungi</taxon>
        <taxon>Dikarya</taxon>
        <taxon>Basidiomycota</taxon>
        <taxon>Agaricomycotina</taxon>
        <taxon>Agaricomycetes</taxon>
        <taxon>Polyporales</taxon>
        <taxon>Phanerochaetaceae</taxon>
        <taxon>Phanerochaete</taxon>
    </lineage>
</organism>
<evidence type="ECO:0000313" key="2">
    <source>
        <dbReference type="EMBL" id="GJE93844.1"/>
    </source>
</evidence>
<sequence>MNVAIVGGHGNVSLRLARRLASRANTKVFSIVRNSAHNDDVTAAGATPVELSLEDSPKEKFAEVFTGKDLVYFAAGSGGKGGAERMRKVDFEGAVKVFDALELVPEPRPRLILVSSVDVRDYNKRPPHYTDADVKKSEEYQKALGGYFEAKHQADLDLVRRAAFKWTILRPALYTNDEGTGLVQVGKTHLDGTISRDDVAQGWCKSARRTWTARSPAMMSHMHSHCSQIAQTQLG</sequence>
<dbReference type="EMBL" id="BPQB01000035">
    <property type="protein sequence ID" value="GJE93844.1"/>
    <property type="molecule type" value="Genomic_DNA"/>
</dbReference>
<dbReference type="AlphaFoldDB" id="A0A9P3GHR5"/>
<proteinExistence type="predicted"/>
<dbReference type="InterPro" id="IPR016040">
    <property type="entry name" value="NAD(P)-bd_dom"/>
</dbReference>
<feature type="domain" description="NAD(P)-binding" evidence="1">
    <location>
        <begin position="7"/>
        <end position="202"/>
    </location>
</feature>
<dbReference type="Gene3D" id="3.40.50.720">
    <property type="entry name" value="NAD(P)-binding Rossmann-like Domain"/>
    <property type="match status" value="1"/>
</dbReference>
<name>A0A9P3GHR5_9APHY</name>
<gene>
    <name evidence="2" type="ORF">PsYK624_100080</name>
</gene>
<dbReference type="OrthoDB" id="10254604at2759"/>
<dbReference type="SUPFAM" id="SSF51735">
    <property type="entry name" value="NAD(P)-binding Rossmann-fold domains"/>
    <property type="match status" value="1"/>
</dbReference>
<evidence type="ECO:0000313" key="3">
    <source>
        <dbReference type="Proteomes" id="UP000703269"/>
    </source>
</evidence>
<protein>
    <submittedName>
        <fullName evidence="2">NADH(P)-binding-domain-containing protein</fullName>
    </submittedName>
</protein>
<dbReference type="Pfam" id="PF13460">
    <property type="entry name" value="NAD_binding_10"/>
    <property type="match status" value="1"/>
</dbReference>
<reference evidence="2 3" key="1">
    <citation type="submission" date="2021-08" db="EMBL/GenBank/DDBJ databases">
        <title>Draft Genome Sequence of Phanerochaete sordida strain YK-624.</title>
        <authorList>
            <person name="Mori T."/>
            <person name="Dohra H."/>
            <person name="Suzuki T."/>
            <person name="Kawagishi H."/>
            <person name="Hirai H."/>
        </authorList>
    </citation>
    <scope>NUCLEOTIDE SEQUENCE [LARGE SCALE GENOMIC DNA]</scope>
    <source>
        <strain evidence="2 3">YK-624</strain>
    </source>
</reference>
<dbReference type="PANTHER" id="PTHR15020:SF50">
    <property type="entry name" value="UPF0659 PROTEIN YMR090W"/>
    <property type="match status" value="1"/>
</dbReference>
<dbReference type="PANTHER" id="PTHR15020">
    <property type="entry name" value="FLAVIN REDUCTASE-RELATED"/>
    <property type="match status" value="1"/>
</dbReference>
<dbReference type="InterPro" id="IPR036291">
    <property type="entry name" value="NAD(P)-bd_dom_sf"/>
</dbReference>
<keyword evidence="3" id="KW-1185">Reference proteome</keyword>
<accession>A0A9P3GHR5</accession>